<proteinExistence type="predicted"/>
<gene>
    <name evidence="1" type="ORF">JJB47_11485</name>
</gene>
<name>A0AAW4IXN7_CLOPF</name>
<protein>
    <submittedName>
        <fullName evidence="1">Uncharacterized protein</fullName>
    </submittedName>
</protein>
<dbReference type="Proteomes" id="UP000668068">
    <property type="component" value="Unassembled WGS sequence"/>
</dbReference>
<dbReference type="EMBL" id="JAENQP010000007">
    <property type="protein sequence ID" value="MBO3359392.1"/>
    <property type="molecule type" value="Genomic_DNA"/>
</dbReference>
<dbReference type="RefSeq" id="WP_208340975.1">
    <property type="nucleotide sequence ID" value="NZ_JAENQO010000007.1"/>
</dbReference>
<organism evidence="1 2">
    <name type="scientific">Clostridium perfringens</name>
    <dbReference type="NCBI Taxonomy" id="1502"/>
    <lineage>
        <taxon>Bacteria</taxon>
        <taxon>Bacillati</taxon>
        <taxon>Bacillota</taxon>
        <taxon>Clostridia</taxon>
        <taxon>Eubacteriales</taxon>
        <taxon>Clostridiaceae</taxon>
        <taxon>Clostridium</taxon>
    </lineage>
</organism>
<reference evidence="1" key="1">
    <citation type="submission" date="2020-12" db="EMBL/GenBank/DDBJ databases">
        <title>Comparative genomics of Clostridium perfringens reveals patterns of host-associated phylogenetic clades and virulence factors.</title>
        <authorList>
            <person name="Smith A.H."/>
            <person name="Geier R."/>
        </authorList>
    </citation>
    <scope>NUCLEOTIDE SEQUENCE</scope>
    <source>
        <strain evidence="1">CHD30677R</strain>
    </source>
</reference>
<accession>A0AAW4IXN7</accession>
<evidence type="ECO:0000313" key="2">
    <source>
        <dbReference type="Proteomes" id="UP000668068"/>
    </source>
</evidence>
<evidence type="ECO:0000313" key="1">
    <source>
        <dbReference type="EMBL" id="MBO3359392.1"/>
    </source>
</evidence>
<sequence>MRDEIIVYCKDEEDIKETYDYIIKTNEFKPIYMNKDRGEFINNKNNKRIRCFTLSQNLRGLKAFVGLITERMKEYLINNEDILDMIGVSIGDFRGYGIDHSRSLIAPISMLEKIMRNDIIYVLVSDYSDLEYKTNDVVSALGYLESNPEYLLCIGKQSDSKCEVIANLDISKERSYEKIVKIISELKI</sequence>
<dbReference type="AlphaFoldDB" id="A0AAW4IXN7"/>
<comment type="caution">
    <text evidence="1">The sequence shown here is derived from an EMBL/GenBank/DDBJ whole genome shotgun (WGS) entry which is preliminary data.</text>
</comment>